<keyword evidence="2" id="KW-1185">Reference proteome</keyword>
<evidence type="ECO:0000313" key="2">
    <source>
        <dbReference type="Proteomes" id="UP000632766"/>
    </source>
</evidence>
<dbReference type="AlphaFoldDB" id="A0A8J7HQM0"/>
<dbReference type="EMBL" id="JAECZC010000001">
    <property type="protein sequence ID" value="MBH8560744.1"/>
    <property type="molecule type" value="Genomic_DNA"/>
</dbReference>
<protein>
    <submittedName>
        <fullName evidence="1">Uncharacterized protein</fullName>
    </submittedName>
</protein>
<gene>
    <name evidence="1" type="ORF">I8748_00715</name>
</gene>
<evidence type="ECO:0000313" key="1">
    <source>
        <dbReference type="EMBL" id="MBH8560744.1"/>
    </source>
</evidence>
<name>A0A8J7HQM0_9NOST</name>
<reference evidence="1 2" key="1">
    <citation type="journal article" date="2021" name="Int. J. Syst. Evol. Microbiol.">
        <title>Amazonocrinis nigriterrae gen. nov., sp. nov., Atlanticothrix silvestris gen. nov., sp. nov. and Dendronalium phyllosphericum gen. nov., sp. nov., nostocacean cyanobacteria from Brazilian environments.</title>
        <authorList>
            <person name="Alvarenga D.O."/>
            <person name="Andreote A.P.D."/>
            <person name="Branco L.H.Z."/>
            <person name="Delbaje E."/>
            <person name="Cruz R.B."/>
            <person name="Varani A.M."/>
            <person name="Fiore M.F."/>
        </authorList>
    </citation>
    <scope>NUCLEOTIDE SEQUENCE [LARGE SCALE GENOMIC DNA]</scope>
    <source>
        <strain evidence="1 2">CENA67</strain>
    </source>
</reference>
<comment type="caution">
    <text evidence="1">The sequence shown here is derived from an EMBL/GenBank/DDBJ whole genome shotgun (WGS) entry which is preliminary data.</text>
</comment>
<feature type="non-terminal residue" evidence="1">
    <location>
        <position position="1"/>
    </location>
</feature>
<proteinExistence type="predicted"/>
<accession>A0A8J7HQM0</accession>
<dbReference type="Proteomes" id="UP000632766">
    <property type="component" value="Unassembled WGS sequence"/>
</dbReference>
<organism evidence="1 2">
    <name type="scientific">Amazonocrinis nigriterrae CENA67</name>
    <dbReference type="NCBI Taxonomy" id="2794033"/>
    <lineage>
        <taxon>Bacteria</taxon>
        <taxon>Bacillati</taxon>
        <taxon>Cyanobacteriota</taxon>
        <taxon>Cyanophyceae</taxon>
        <taxon>Nostocales</taxon>
        <taxon>Nostocaceae</taxon>
        <taxon>Amazonocrinis</taxon>
        <taxon>Amazonocrinis nigriterrae</taxon>
    </lineage>
</organism>
<sequence>IENGCHVEITHLLIQDHPWWSLAFEAFGEDAHLMDNLQETASRVFNTYRGSKLQAQNSYGYPHWLALVCR</sequence>